<accession>A0AAD4J8P5</accession>
<evidence type="ECO:0000313" key="3">
    <source>
        <dbReference type="Proteomes" id="UP001190926"/>
    </source>
</evidence>
<dbReference type="Gene3D" id="1.10.8.10">
    <property type="entry name" value="DNA helicase RuvA subunit, C-terminal domain"/>
    <property type="match status" value="1"/>
</dbReference>
<keyword evidence="3" id="KW-1185">Reference proteome</keyword>
<dbReference type="CDD" id="cd14270">
    <property type="entry name" value="UBA"/>
    <property type="match status" value="1"/>
</dbReference>
<dbReference type="EMBL" id="SDAM02000111">
    <property type="protein sequence ID" value="KAH6829214.1"/>
    <property type="molecule type" value="Genomic_DNA"/>
</dbReference>
<dbReference type="InterPro" id="IPR009060">
    <property type="entry name" value="UBA-like_sf"/>
</dbReference>
<dbReference type="AlphaFoldDB" id="A0AAD4J8P5"/>
<dbReference type="Proteomes" id="UP001190926">
    <property type="component" value="Unassembled WGS sequence"/>
</dbReference>
<organism evidence="2 3">
    <name type="scientific">Perilla frutescens var. hirtella</name>
    <name type="common">Perilla citriodora</name>
    <name type="synonym">Perilla setoyensis</name>
    <dbReference type="NCBI Taxonomy" id="608512"/>
    <lineage>
        <taxon>Eukaryota</taxon>
        <taxon>Viridiplantae</taxon>
        <taxon>Streptophyta</taxon>
        <taxon>Embryophyta</taxon>
        <taxon>Tracheophyta</taxon>
        <taxon>Spermatophyta</taxon>
        <taxon>Magnoliopsida</taxon>
        <taxon>eudicotyledons</taxon>
        <taxon>Gunneridae</taxon>
        <taxon>Pentapetalae</taxon>
        <taxon>asterids</taxon>
        <taxon>lamiids</taxon>
        <taxon>Lamiales</taxon>
        <taxon>Lamiaceae</taxon>
        <taxon>Nepetoideae</taxon>
        <taxon>Elsholtzieae</taxon>
        <taxon>Perilla</taxon>
    </lineage>
</organism>
<feature type="non-terminal residue" evidence="2">
    <location>
        <position position="1"/>
    </location>
</feature>
<dbReference type="SUPFAM" id="SSF46934">
    <property type="entry name" value="UBA-like"/>
    <property type="match status" value="1"/>
</dbReference>
<sequence length="92" mass="9795">ASSSSGGSRAKLINQLVGMGFSEKLASKAIDENGEGDLNSIVNSILTYLALEDSPQPQLSTNSDRSSSDYNEAVANDFSDMENWTDDEADVC</sequence>
<evidence type="ECO:0008006" key="4">
    <source>
        <dbReference type="Google" id="ProtNLM"/>
    </source>
</evidence>
<gene>
    <name evidence="2" type="ORF">C2S53_015668</name>
</gene>
<name>A0AAD4J8P5_PERFH</name>
<feature type="compositionally biased region" description="Polar residues" evidence="1">
    <location>
        <begin position="55"/>
        <end position="70"/>
    </location>
</feature>
<comment type="caution">
    <text evidence="2">The sequence shown here is derived from an EMBL/GenBank/DDBJ whole genome shotgun (WGS) entry which is preliminary data.</text>
</comment>
<reference evidence="2 3" key="1">
    <citation type="journal article" date="2021" name="Nat. Commun.">
        <title>Incipient diploidization of the medicinal plant Perilla within 10,000 years.</title>
        <authorList>
            <person name="Zhang Y."/>
            <person name="Shen Q."/>
            <person name="Leng L."/>
            <person name="Zhang D."/>
            <person name="Chen S."/>
            <person name="Shi Y."/>
            <person name="Ning Z."/>
            <person name="Chen S."/>
        </authorList>
    </citation>
    <scope>NUCLEOTIDE SEQUENCE [LARGE SCALE GENOMIC DNA]</scope>
    <source>
        <strain evidence="3">cv. PC099</strain>
    </source>
</reference>
<feature type="compositionally biased region" description="Acidic residues" evidence="1">
    <location>
        <begin position="79"/>
        <end position="92"/>
    </location>
</feature>
<proteinExistence type="predicted"/>
<evidence type="ECO:0000313" key="2">
    <source>
        <dbReference type="EMBL" id="KAH6829214.1"/>
    </source>
</evidence>
<feature type="region of interest" description="Disordered" evidence="1">
    <location>
        <begin position="54"/>
        <end position="92"/>
    </location>
</feature>
<evidence type="ECO:0000256" key="1">
    <source>
        <dbReference type="SAM" id="MobiDB-lite"/>
    </source>
</evidence>
<protein>
    <recommendedName>
        <fullName evidence="4">UBA domain-containing protein</fullName>
    </recommendedName>
</protein>